<evidence type="ECO:0000313" key="2">
    <source>
        <dbReference type="Proteomes" id="UP000319516"/>
    </source>
</evidence>
<comment type="caution">
    <text evidence="1">The sequence shown here is derived from an EMBL/GenBank/DDBJ whole genome shotgun (WGS) entry which is preliminary data.</text>
</comment>
<dbReference type="Proteomes" id="UP000319516">
    <property type="component" value="Unassembled WGS sequence"/>
</dbReference>
<organism evidence="1 2">
    <name type="scientific">Ornithinicoccus hortensis</name>
    <dbReference type="NCBI Taxonomy" id="82346"/>
    <lineage>
        <taxon>Bacteria</taxon>
        <taxon>Bacillati</taxon>
        <taxon>Actinomycetota</taxon>
        <taxon>Actinomycetes</taxon>
        <taxon>Micrococcales</taxon>
        <taxon>Intrasporangiaceae</taxon>
        <taxon>Ornithinicoccus</taxon>
    </lineage>
</organism>
<accession>A0A542YRF2</accession>
<keyword evidence="2" id="KW-1185">Reference proteome</keyword>
<dbReference type="EMBL" id="VFOP01000001">
    <property type="protein sequence ID" value="TQL50669.1"/>
    <property type="molecule type" value="Genomic_DNA"/>
</dbReference>
<gene>
    <name evidence="1" type="ORF">FB467_1782</name>
</gene>
<name>A0A542YRF2_9MICO</name>
<reference evidence="1 2" key="1">
    <citation type="submission" date="2019-06" db="EMBL/GenBank/DDBJ databases">
        <title>Sequencing the genomes of 1000 actinobacteria strains.</title>
        <authorList>
            <person name="Klenk H.-P."/>
        </authorList>
    </citation>
    <scope>NUCLEOTIDE SEQUENCE [LARGE SCALE GENOMIC DNA]</scope>
    <source>
        <strain evidence="1 2">DSM 12335</strain>
    </source>
</reference>
<proteinExistence type="predicted"/>
<evidence type="ECO:0000313" key="1">
    <source>
        <dbReference type="EMBL" id="TQL50669.1"/>
    </source>
</evidence>
<dbReference type="AlphaFoldDB" id="A0A542YRF2"/>
<sequence>MPALLDRASAVATTHYDLLRVELGSEVMGVWLIGSAILGDLTVRSDVDTLTLTARPLETADTPALERVHHQLLQEFPDLAYDTTYLSVATLSEPAVPGLITPFSVDGRLHVGKPAGEVHPVTWLTLPEALPAAGIDPGRVNVAADRAAAEAYTRGNLQTYWASVAEGLRLQLAGRHPDEELEGSATLQWVVLGAPRLAAFLSGMRTTGPIPSKSEAGRWVIDALPRHADLAKRALQARSGARVSFTVADALEAVDLVSTIVHGHG</sequence>
<dbReference type="OrthoDB" id="4066793at2"/>
<dbReference type="RefSeq" id="WP_141784771.1">
    <property type="nucleotide sequence ID" value="NZ_BAAAIK010000002.1"/>
</dbReference>
<protein>
    <submittedName>
        <fullName evidence="1">Uncharacterized protein</fullName>
    </submittedName>
</protein>